<gene>
    <name evidence="2" type="ORF">REJC140_03460</name>
</gene>
<comment type="caution">
    <text evidence="2">The sequence shown here is derived from an EMBL/GenBank/DDBJ whole genome shotgun (WGS) entry which is preliminary data.</text>
</comment>
<accession>A0ABM8PL42</accession>
<protein>
    <submittedName>
        <fullName evidence="2">Diguanylate cyclase</fullName>
    </submittedName>
</protein>
<dbReference type="NCBIfam" id="TIGR00229">
    <property type="entry name" value="sensory_box"/>
    <property type="match status" value="1"/>
</dbReference>
<evidence type="ECO:0000313" key="2">
    <source>
        <dbReference type="EMBL" id="CAD7035852.1"/>
    </source>
</evidence>
<dbReference type="InterPro" id="IPR035965">
    <property type="entry name" value="PAS-like_dom_sf"/>
</dbReference>
<organism evidence="2 3">
    <name type="scientific">Pseudorhizobium endolithicum</name>
    <dbReference type="NCBI Taxonomy" id="1191678"/>
    <lineage>
        <taxon>Bacteria</taxon>
        <taxon>Pseudomonadati</taxon>
        <taxon>Pseudomonadota</taxon>
        <taxon>Alphaproteobacteria</taxon>
        <taxon>Hyphomicrobiales</taxon>
        <taxon>Rhizobiaceae</taxon>
        <taxon>Rhizobium/Agrobacterium group</taxon>
        <taxon>Pseudorhizobium</taxon>
    </lineage>
</organism>
<evidence type="ECO:0000259" key="1">
    <source>
        <dbReference type="Pfam" id="PF08447"/>
    </source>
</evidence>
<dbReference type="RefSeq" id="WP_185927960.1">
    <property type="nucleotide sequence ID" value="NZ_CABFWF030000011.1"/>
</dbReference>
<proteinExistence type="predicted"/>
<dbReference type="InterPro" id="IPR013655">
    <property type="entry name" value="PAS_fold_3"/>
</dbReference>
<dbReference type="Gene3D" id="3.30.450.20">
    <property type="entry name" value="PAS domain"/>
    <property type="match status" value="1"/>
</dbReference>
<keyword evidence="3" id="KW-1185">Reference proteome</keyword>
<name>A0ABM8PL42_9HYPH</name>
<feature type="domain" description="PAS fold-3" evidence="1">
    <location>
        <begin position="22"/>
        <end position="111"/>
    </location>
</feature>
<dbReference type="InterPro" id="IPR000014">
    <property type="entry name" value="PAS"/>
</dbReference>
<dbReference type="Proteomes" id="UP000606921">
    <property type="component" value="Unassembled WGS sequence"/>
</dbReference>
<dbReference type="CDD" id="cd00130">
    <property type="entry name" value="PAS"/>
    <property type="match status" value="1"/>
</dbReference>
<dbReference type="SUPFAM" id="SSF55785">
    <property type="entry name" value="PYP-like sensor domain (PAS domain)"/>
    <property type="match status" value="1"/>
</dbReference>
<dbReference type="EMBL" id="CABFWF030000011">
    <property type="protein sequence ID" value="CAD7035852.1"/>
    <property type="molecule type" value="Genomic_DNA"/>
</dbReference>
<dbReference type="Pfam" id="PF08447">
    <property type="entry name" value="PAS_3"/>
    <property type="match status" value="1"/>
</dbReference>
<reference evidence="2 3" key="1">
    <citation type="submission" date="2020-11" db="EMBL/GenBank/DDBJ databases">
        <authorList>
            <person name="Lassalle F."/>
        </authorList>
    </citation>
    <scope>NUCLEOTIDE SEQUENCE [LARGE SCALE GENOMIC DNA]</scope>
    <source>
        <strain evidence="2 3">JC140</strain>
    </source>
</reference>
<sequence length="121" mass="13485">MDSEDCEDEAGIFTWCLDEERLYGDSAIAAIFGLDPSRTVSGLPVSDYADRIHAEDRGRVAALVSKAVRDGKPYRADYRVIDPEGEPIWVVAFGRCFRDRTGNPKYYSGIVHPADVLLEDD</sequence>
<evidence type="ECO:0000313" key="3">
    <source>
        <dbReference type="Proteomes" id="UP000606921"/>
    </source>
</evidence>